<feature type="chain" id="PRO_5030792159" description="LTXXQ motif family protein" evidence="2">
    <location>
        <begin position="32"/>
        <end position="202"/>
    </location>
</feature>
<evidence type="ECO:0000256" key="2">
    <source>
        <dbReference type="SAM" id="SignalP"/>
    </source>
</evidence>
<comment type="caution">
    <text evidence="3">The sequence shown here is derived from an EMBL/GenBank/DDBJ whole genome shotgun (WGS) entry which is preliminary data.</text>
</comment>
<evidence type="ECO:0008006" key="5">
    <source>
        <dbReference type="Google" id="ProtNLM"/>
    </source>
</evidence>
<feature type="signal peptide" evidence="2">
    <location>
        <begin position="1"/>
        <end position="31"/>
    </location>
</feature>
<dbReference type="AlphaFoldDB" id="A0A7W9X1E7"/>
<accession>A0A7W9X1E7</accession>
<proteinExistence type="predicted"/>
<organism evidence="3 4">
    <name type="scientific">Massilia aurea</name>
    <dbReference type="NCBI Taxonomy" id="373040"/>
    <lineage>
        <taxon>Bacteria</taxon>
        <taxon>Pseudomonadati</taxon>
        <taxon>Pseudomonadota</taxon>
        <taxon>Betaproteobacteria</taxon>
        <taxon>Burkholderiales</taxon>
        <taxon>Oxalobacteraceae</taxon>
        <taxon>Telluria group</taxon>
        <taxon>Massilia</taxon>
    </lineage>
</organism>
<feature type="compositionally biased region" description="Gly residues" evidence="1">
    <location>
        <begin position="174"/>
        <end position="202"/>
    </location>
</feature>
<evidence type="ECO:0000256" key="1">
    <source>
        <dbReference type="SAM" id="MobiDB-lite"/>
    </source>
</evidence>
<sequence>MPFPTTFSRLPCWLRICLLSLAMAGAGAAHAVPLTDLRAEDLLPMAGDLKQSLGLSPNQQTLWSKAEAASRTILRDRTRRRAALQEWARTLLASPDADLRKLDAATEAESATANAEDRQLRALWLDVNDGLDDQQRRQVAGRLGEQLMRVVPEGGGRGAAPGGPRDEQNRRGVPGNGRGPGSGMGGMGGMGSPGGASLNIGG</sequence>
<reference evidence="3 4" key="1">
    <citation type="submission" date="2020-08" db="EMBL/GenBank/DDBJ databases">
        <title>The Agave Microbiome: Exploring the role of microbial communities in plant adaptations to desert environments.</title>
        <authorList>
            <person name="Partida-Martinez L.P."/>
        </authorList>
    </citation>
    <scope>NUCLEOTIDE SEQUENCE [LARGE SCALE GENOMIC DNA]</scope>
    <source>
        <strain evidence="3 4">AT3.2</strain>
    </source>
</reference>
<keyword evidence="2" id="KW-0732">Signal</keyword>
<keyword evidence="4" id="KW-1185">Reference proteome</keyword>
<evidence type="ECO:0000313" key="4">
    <source>
        <dbReference type="Proteomes" id="UP000540787"/>
    </source>
</evidence>
<dbReference type="Proteomes" id="UP000540787">
    <property type="component" value="Unassembled WGS sequence"/>
</dbReference>
<dbReference type="EMBL" id="JACHBX010000003">
    <property type="protein sequence ID" value="MBB6134708.1"/>
    <property type="molecule type" value="Genomic_DNA"/>
</dbReference>
<protein>
    <recommendedName>
        <fullName evidence="5">LTXXQ motif family protein</fullName>
    </recommendedName>
</protein>
<gene>
    <name evidence="3" type="ORF">HD842_002866</name>
</gene>
<evidence type="ECO:0000313" key="3">
    <source>
        <dbReference type="EMBL" id="MBB6134708.1"/>
    </source>
</evidence>
<name>A0A7W9X1E7_9BURK</name>
<feature type="region of interest" description="Disordered" evidence="1">
    <location>
        <begin position="150"/>
        <end position="202"/>
    </location>
</feature>
<dbReference type="RefSeq" id="WP_183555389.1">
    <property type="nucleotide sequence ID" value="NZ_JACHBX010000003.1"/>
</dbReference>